<dbReference type="EMBL" id="MU129138">
    <property type="protein sequence ID" value="KAF9505740.1"/>
    <property type="molecule type" value="Genomic_DNA"/>
</dbReference>
<accession>A0A9P6AI54</accession>
<dbReference type="SUPFAM" id="SSF81383">
    <property type="entry name" value="F-box domain"/>
    <property type="match status" value="1"/>
</dbReference>
<evidence type="ECO:0000313" key="3">
    <source>
        <dbReference type="Proteomes" id="UP000886523"/>
    </source>
</evidence>
<dbReference type="InterPro" id="IPR001810">
    <property type="entry name" value="F-box_dom"/>
</dbReference>
<feature type="domain" description="F-box" evidence="1">
    <location>
        <begin position="8"/>
        <end position="42"/>
    </location>
</feature>
<reference evidence="2" key="1">
    <citation type="journal article" date="2020" name="Nat. Commun.">
        <title>Large-scale genome sequencing of mycorrhizal fungi provides insights into the early evolution of symbiotic traits.</title>
        <authorList>
            <person name="Miyauchi S."/>
            <person name="Kiss E."/>
            <person name="Kuo A."/>
            <person name="Drula E."/>
            <person name="Kohler A."/>
            <person name="Sanchez-Garcia M."/>
            <person name="Morin E."/>
            <person name="Andreopoulos B."/>
            <person name="Barry K.W."/>
            <person name="Bonito G."/>
            <person name="Buee M."/>
            <person name="Carver A."/>
            <person name="Chen C."/>
            <person name="Cichocki N."/>
            <person name="Clum A."/>
            <person name="Culley D."/>
            <person name="Crous P.W."/>
            <person name="Fauchery L."/>
            <person name="Girlanda M."/>
            <person name="Hayes R.D."/>
            <person name="Keri Z."/>
            <person name="LaButti K."/>
            <person name="Lipzen A."/>
            <person name="Lombard V."/>
            <person name="Magnuson J."/>
            <person name="Maillard F."/>
            <person name="Murat C."/>
            <person name="Nolan M."/>
            <person name="Ohm R.A."/>
            <person name="Pangilinan J."/>
            <person name="Pereira M.F."/>
            <person name="Perotto S."/>
            <person name="Peter M."/>
            <person name="Pfister S."/>
            <person name="Riley R."/>
            <person name="Sitrit Y."/>
            <person name="Stielow J.B."/>
            <person name="Szollosi G."/>
            <person name="Zifcakova L."/>
            <person name="Stursova M."/>
            <person name="Spatafora J.W."/>
            <person name="Tedersoo L."/>
            <person name="Vaario L.M."/>
            <person name="Yamada A."/>
            <person name="Yan M."/>
            <person name="Wang P."/>
            <person name="Xu J."/>
            <person name="Bruns T."/>
            <person name="Baldrian P."/>
            <person name="Vilgalys R."/>
            <person name="Dunand C."/>
            <person name="Henrissat B."/>
            <person name="Grigoriev I.V."/>
            <person name="Hibbett D."/>
            <person name="Nagy L.G."/>
            <person name="Martin F.M."/>
        </authorList>
    </citation>
    <scope>NUCLEOTIDE SEQUENCE</scope>
    <source>
        <strain evidence="2">UP504</strain>
    </source>
</reference>
<protein>
    <recommendedName>
        <fullName evidence="1">F-box domain-containing protein</fullName>
    </recommendedName>
</protein>
<proteinExistence type="predicted"/>
<keyword evidence="3" id="KW-1185">Reference proteome</keyword>
<gene>
    <name evidence="2" type="ORF">BS47DRAFT_511287</name>
</gene>
<dbReference type="Pfam" id="PF12937">
    <property type="entry name" value="F-box-like"/>
    <property type="match status" value="1"/>
</dbReference>
<evidence type="ECO:0000313" key="2">
    <source>
        <dbReference type="EMBL" id="KAF9505740.1"/>
    </source>
</evidence>
<comment type="caution">
    <text evidence="2">The sequence shown here is derived from an EMBL/GenBank/DDBJ whole genome shotgun (WGS) entry which is preliminary data.</text>
</comment>
<dbReference type="InterPro" id="IPR036047">
    <property type="entry name" value="F-box-like_dom_sf"/>
</dbReference>
<name>A0A9P6AI54_9AGAM</name>
<dbReference type="AlphaFoldDB" id="A0A9P6AI54"/>
<sequence length="202" mass="22375">MHHALRIDELLREIVGHLDRPSLVNVLRTCKSFYVPALDALWVLEQSLASLTGLLPPDVVCTESVPSLIALARAAAALATATTAIANVVEDDVETITAADVSIVAAHEVVHKLLEYVTWDQILLQPWYPSYRGLPDIRLPAINLPGANVNTTDNMRPPIPIKILNRDPTQEEVARVIRRSAHITHILYTPARRKHSLCSRLL</sequence>
<dbReference type="OrthoDB" id="3255541at2759"/>
<organism evidence="2 3">
    <name type="scientific">Hydnum rufescens UP504</name>
    <dbReference type="NCBI Taxonomy" id="1448309"/>
    <lineage>
        <taxon>Eukaryota</taxon>
        <taxon>Fungi</taxon>
        <taxon>Dikarya</taxon>
        <taxon>Basidiomycota</taxon>
        <taxon>Agaricomycotina</taxon>
        <taxon>Agaricomycetes</taxon>
        <taxon>Cantharellales</taxon>
        <taxon>Hydnaceae</taxon>
        <taxon>Hydnum</taxon>
    </lineage>
</organism>
<dbReference type="Proteomes" id="UP000886523">
    <property type="component" value="Unassembled WGS sequence"/>
</dbReference>
<evidence type="ECO:0000259" key="1">
    <source>
        <dbReference type="Pfam" id="PF12937"/>
    </source>
</evidence>